<feature type="transmembrane region" description="Helical" evidence="2">
    <location>
        <begin position="238"/>
        <end position="261"/>
    </location>
</feature>
<keyword evidence="2" id="KW-0472">Membrane</keyword>
<dbReference type="PANTHER" id="PTHR34209:SF1">
    <property type="entry name" value="CALCIUM SENSING RECEPTOR, CHLOROPLASTIC"/>
    <property type="match status" value="1"/>
</dbReference>
<keyword evidence="1" id="KW-0175">Coiled coil</keyword>
<proteinExistence type="predicted"/>
<name>A0A5N5K0B7_9ROSI</name>
<comment type="caution">
    <text evidence="4">The sequence shown here is derived from an EMBL/GenBank/DDBJ whole genome shotgun (WGS) entry which is preliminary data.</text>
</comment>
<dbReference type="SUPFAM" id="SSF52821">
    <property type="entry name" value="Rhodanese/Cell cycle control phosphatase"/>
    <property type="match status" value="1"/>
</dbReference>
<reference evidence="5" key="1">
    <citation type="journal article" date="2019" name="Gigascience">
        <title>De novo genome assembly of the endangered Acer yangbiense, a plant species with extremely small populations endemic to Yunnan Province, China.</title>
        <authorList>
            <person name="Yang J."/>
            <person name="Wariss H.M."/>
            <person name="Tao L."/>
            <person name="Zhang R."/>
            <person name="Yun Q."/>
            <person name="Hollingsworth P."/>
            <person name="Dao Z."/>
            <person name="Luo G."/>
            <person name="Guo H."/>
            <person name="Ma Y."/>
            <person name="Sun W."/>
        </authorList>
    </citation>
    <scope>NUCLEOTIDE SEQUENCE [LARGE SCALE GENOMIC DNA]</scope>
    <source>
        <strain evidence="5">cv. br00</strain>
    </source>
</reference>
<dbReference type="GO" id="GO:0071277">
    <property type="term" value="P:cellular response to calcium ion"/>
    <property type="evidence" value="ECO:0007669"/>
    <property type="project" value="InterPro"/>
</dbReference>
<keyword evidence="2" id="KW-1133">Transmembrane helix</keyword>
<dbReference type="Proteomes" id="UP000326939">
    <property type="component" value="Chromosome 15"/>
</dbReference>
<dbReference type="InterPro" id="IPR001763">
    <property type="entry name" value="Rhodanese-like_dom"/>
</dbReference>
<dbReference type="AlphaFoldDB" id="A0A5N5K0B7"/>
<evidence type="ECO:0000256" key="2">
    <source>
        <dbReference type="SAM" id="Phobius"/>
    </source>
</evidence>
<dbReference type="PANTHER" id="PTHR34209">
    <property type="entry name" value="RHODANESE/CELL CYCLE CONTROL PHOSPHATASE SUPERFAMILY PROTEIN"/>
    <property type="match status" value="1"/>
</dbReference>
<dbReference type="Gene3D" id="3.40.250.10">
    <property type="entry name" value="Rhodanese-like domain"/>
    <property type="match status" value="1"/>
</dbReference>
<organism evidence="4 5">
    <name type="scientific">Salix brachista</name>
    <dbReference type="NCBI Taxonomy" id="2182728"/>
    <lineage>
        <taxon>Eukaryota</taxon>
        <taxon>Viridiplantae</taxon>
        <taxon>Streptophyta</taxon>
        <taxon>Embryophyta</taxon>
        <taxon>Tracheophyta</taxon>
        <taxon>Spermatophyta</taxon>
        <taxon>Magnoliopsida</taxon>
        <taxon>eudicotyledons</taxon>
        <taxon>Gunneridae</taxon>
        <taxon>Pentapetalae</taxon>
        <taxon>rosids</taxon>
        <taxon>fabids</taxon>
        <taxon>Malpighiales</taxon>
        <taxon>Salicaceae</taxon>
        <taxon>Saliceae</taxon>
        <taxon>Salix</taxon>
    </lineage>
</organism>
<accession>A0A5N5K0B7</accession>
<evidence type="ECO:0000259" key="3">
    <source>
        <dbReference type="PROSITE" id="PS50206"/>
    </source>
</evidence>
<dbReference type="EMBL" id="VDCV01000015">
    <property type="protein sequence ID" value="KAB5524732.1"/>
    <property type="molecule type" value="Genomic_DNA"/>
</dbReference>
<sequence length="451" mass="48330">MCQKFLTFRPSISHHTILQRTPILQPVIFSTTQIKLSPLCFLYICSPKMAMEMAIRSSVTARLSPCSTSSTTKPSFLKPHQLPISVSLPTSTLAISLLPLFAPPNEARALTISKDQVVSTLTDVEKTIYQVVEFSSSVLESAQKVFDGVTNTLKPGIDVALPIAKQAGEQALKIASPAISEASKKAQEAIQSTGIDTEPVLSAAKKVVGAAQQTSKVIEEAKPIASSTVETITSADPVVIVGSVGAVFLAYLLFPPIWSAISFGLRGYKGELTPAQALDLLSTKNYNMIDIRSEKDKDKAGIPRLPSTAKNQMVSIPLEELPSKLKGVVRNVKKLEAEIAALKISYLKKINKGSNIVIMDSLVLPPCQSSIYDIQYSDSAKIVARVLTSLGFKNCWIVSGGFSGGRGWLQSRLGADSYNVSFTEVLRPSRIIPAAAGRVGTVTSKLLPGGD</sequence>
<dbReference type="InterPro" id="IPR036873">
    <property type="entry name" value="Rhodanese-like_dom_sf"/>
</dbReference>
<feature type="domain" description="Rhodanese" evidence="3">
    <location>
        <begin position="282"/>
        <end position="417"/>
    </location>
</feature>
<keyword evidence="2" id="KW-0812">Transmembrane</keyword>
<gene>
    <name evidence="4" type="ORF">DKX38_022481</name>
</gene>
<dbReference type="GO" id="GO:0090333">
    <property type="term" value="P:regulation of stomatal closure"/>
    <property type="evidence" value="ECO:0007669"/>
    <property type="project" value="InterPro"/>
</dbReference>
<dbReference type="GO" id="GO:0009704">
    <property type="term" value="P:de-etiolation"/>
    <property type="evidence" value="ECO:0007669"/>
    <property type="project" value="InterPro"/>
</dbReference>
<feature type="coiled-coil region" evidence="1">
    <location>
        <begin position="318"/>
        <end position="352"/>
    </location>
</feature>
<dbReference type="PROSITE" id="PS50206">
    <property type="entry name" value="RHODANESE_3"/>
    <property type="match status" value="1"/>
</dbReference>
<keyword evidence="5" id="KW-1185">Reference proteome</keyword>
<evidence type="ECO:0000313" key="5">
    <source>
        <dbReference type="Proteomes" id="UP000326939"/>
    </source>
</evidence>
<dbReference type="InterPro" id="IPR044690">
    <property type="entry name" value="CAS_plant"/>
</dbReference>
<protein>
    <recommendedName>
        <fullName evidence="3">Rhodanese domain-containing protein</fullName>
    </recommendedName>
</protein>
<dbReference type="CDD" id="cd00158">
    <property type="entry name" value="RHOD"/>
    <property type="match status" value="1"/>
</dbReference>
<evidence type="ECO:0000256" key="1">
    <source>
        <dbReference type="SAM" id="Coils"/>
    </source>
</evidence>
<evidence type="ECO:0000313" key="4">
    <source>
        <dbReference type="EMBL" id="KAB5524732.1"/>
    </source>
</evidence>